<evidence type="ECO:0000313" key="1">
    <source>
        <dbReference type="EMBL" id="SEL12579.1"/>
    </source>
</evidence>
<dbReference type="Proteomes" id="UP000198620">
    <property type="component" value="Unassembled WGS sequence"/>
</dbReference>
<protein>
    <submittedName>
        <fullName evidence="1">Uncharacterized protein</fullName>
    </submittedName>
</protein>
<accession>A0A1H7MNB4</accession>
<keyword evidence="2" id="KW-1185">Reference proteome</keyword>
<sequence>MKTTVQTLLLVSILQMAQSISAKDSDQIKCPKTNESHMKTISFFDLKSIDHLGKDIAAFSAMLNIAEVQAVSNGGINLELSLRYEGTDSIEIHNPLYFVQYILAGSDKTQLFNNTKPPIPLINRQGPIDPNIDFSFNILGIQKNGENQNIHEQVNVPTLTFNKSDRQSYFLQISKYLNQRTRQPEDIPEGIYQLEVIFSIINAGKGANGPQSRTLKAQDISIRLQKESGN</sequence>
<dbReference type="STRING" id="1233.SAMN05216387_105146"/>
<proteinExistence type="predicted"/>
<organism evidence="1 2">
    <name type="scientific">Nitrosovibrio tenuis</name>
    <dbReference type="NCBI Taxonomy" id="1233"/>
    <lineage>
        <taxon>Bacteria</taxon>
        <taxon>Pseudomonadati</taxon>
        <taxon>Pseudomonadota</taxon>
        <taxon>Betaproteobacteria</taxon>
        <taxon>Nitrosomonadales</taxon>
        <taxon>Nitrosomonadaceae</taxon>
        <taxon>Nitrosovibrio</taxon>
    </lineage>
</organism>
<reference evidence="1 2" key="1">
    <citation type="submission" date="2016-10" db="EMBL/GenBank/DDBJ databases">
        <authorList>
            <person name="de Groot N.N."/>
        </authorList>
    </citation>
    <scope>NUCLEOTIDE SEQUENCE [LARGE SCALE GENOMIC DNA]</scope>
    <source>
        <strain evidence="1 2">Nv1</strain>
    </source>
</reference>
<evidence type="ECO:0000313" key="2">
    <source>
        <dbReference type="Proteomes" id="UP000198620"/>
    </source>
</evidence>
<dbReference type="EMBL" id="FOBH01000005">
    <property type="protein sequence ID" value="SEL12579.1"/>
    <property type="molecule type" value="Genomic_DNA"/>
</dbReference>
<gene>
    <name evidence="1" type="ORF">SAMN05216387_105146</name>
</gene>
<name>A0A1H7MNB4_9PROT</name>
<dbReference type="AlphaFoldDB" id="A0A1H7MNB4"/>